<dbReference type="EMBL" id="JASEJX010000001">
    <property type="protein sequence ID" value="KAK4521667.1"/>
    <property type="molecule type" value="Genomic_DNA"/>
</dbReference>
<dbReference type="AlphaFoldDB" id="A0AAN7DR60"/>
<dbReference type="RefSeq" id="XP_064688333.1">
    <property type="nucleotide sequence ID" value="XM_064823508.1"/>
</dbReference>
<feature type="compositionally biased region" description="Low complexity" evidence="1">
    <location>
        <begin position="331"/>
        <end position="345"/>
    </location>
</feature>
<reference evidence="2 3" key="1">
    <citation type="submission" date="2022-11" db="EMBL/GenBank/DDBJ databases">
        <title>Mucor velutinosus strain NIH1002 WGS.</title>
        <authorList>
            <person name="Subramanian P."/>
            <person name="Mullikin J.C."/>
            <person name="Segre J.A."/>
            <person name="Zelazny A.M."/>
        </authorList>
    </citation>
    <scope>NUCLEOTIDE SEQUENCE [LARGE SCALE GENOMIC DNA]</scope>
    <source>
        <strain evidence="2 3">NIH1002</strain>
    </source>
</reference>
<feature type="region of interest" description="Disordered" evidence="1">
    <location>
        <begin position="167"/>
        <end position="201"/>
    </location>
</feature>
<proteinExistence type="predicted"/>
<evidence type="ECO:0000313" key="2">
    <source>
        <dbReference type="EMBL" id="KAK4521667.1"/>
    </source>
</evidence>
<feature type="region of interest" description="Disordered" evidence="1">
    <location>
        <begin position="246"/>
        <end position="275"/>
    </location>
</feature>
<evidence type="ECO:0000256" key="1">
    <source>
        <dbReference type="SAM" id="MobiDB-lite"/>
    </source>
</evidence>
<protein>
    <submittedName>
        <fullName evidence="2">Uncharacterized protein</fullName>
    </submittedName>
</protein>
<dbReference type="Proteomes" id="UP001304243">
    <property type="component" value="Unassembled WGS sequence"/>
</dbReference>
<feature type="compositionally biased region" description="Basic and acidic residues" evidence="1">
    <location>
        <begin position="316"/>
        <end position="329"/>
    </location>
</feature>
<dbReference type="GeneID" id="89947885"/>
<gene>
    <name evidence="2" type="ORF">ATC70_004199</name>
</gene>
<evidence type="ECO:0000313" key="3">
    <source>
        <dbReference type="Proteomes" id="UP001304243"/>
    </source>
</evidence>
<organism evidence="2 3">
    <name type="scientific">Mucor velutinosus</name>
    <dbReference type="NCBI Taxonomy" id="708070"/>
    <lineage>
        <taxon>Eukaryota</taxon>
        <taxon>Fungi</taxon>
        <taxon>Fungi incertae sedis</taxon>
        <taxon>Mucoromycota</taxon>
        <taxon>Mucoromycotina</taxon>
        <taxon>Mucoromycetes</taxon>
        <taxon>Mucorales</taxon>
        <taxon>Mucorineae</taxon>
        <taxon>Mucoraceae</taxon>
        <taxon>Mucor</taxon>
    </lineage>
</organism>
<sequence length="480" mass="53941">MSSAFIDVSTHNLLNSSNTINEEEEEQQDQQQHLGQDLASDLRNCSISSAGSIDIDGQPVSSDILVALLDRPSEMRGLAVCNAQFYEALEHYITETQGKDAWQRFQDVVYKPRDKLPDRPWMNQISQFLAYNPVFLTKFKESVGYEDDEVSVSTLDYTTSTLPTSFVPPRKLTSSQSTGSINTIGSNHNGGGGGGRRRSRRLSSMSLGAAPDYNDQDSIFFEDAPKVTEEMFATEDQFYHQYQQQNAPAGGFNGGRRRRSSYHSIQSEPHPTFVESKIDEVDEANIEVEAQESGQESDHLGDLLDSEDDEQEEGLDTNHLRNTNDRIKDIGAGSSTPTGRGRSSRNYCDMDLIKLREDPDFQTRLPQTHASYFRKAQHLLSIAPSSRRLTATVRRNSILEDAMPPSPVTELDEPRFQTCSEMDEEDEDGNNLARLICTTRRQQPDDIAWLNSVMEALAGWPELVDRLHDIVQESLEDNSK</sequence>
<feature type="region of interest" description="Disordered" evidence="1">
    <location>
        <begin position="289"/>
        <end position="345"/>
    </location>
</feature>
<comment type="caution">
    <text evidence="2">The sequence shown here is derived from an EMBL/GenBank/DDBJ whole genome shotgun (WGS) entry which is preliminary data.</text>
</comment>
<name>A0AAN7DR60_9FUNG</name>
<accession>A0AAN7DR60</accession>
<keyword evidence="3" id="KW-1185">Reference proteome</keyword>
<feature type="compositionally biased region" description="Acidic residues" evidence="1">
    <location>
        <begin position="304"/>
        <end position="315"/>
    </location>
</feature>
<feature type="compositionally biased region" description="Polar residues" evidence="1">
    <location>
        <begin position="172"/>
        <end position="184"/>
    </location>
</feature>